<name>A0ABY9LIJ3_9STRE</name>
<dbReference type="InterPro" id="IPR046698">
    <property type="entry name" value="PedC-like"/>
</dbReference>
<dbReference type="Proteomes" id="UP001238096">
    <property type="component" value="Chromosome"/>
</dbReference>
<accession>A0ABY9LIJ3</accession>
<evidence type="ECO:0000313" key="2">
    <source>
        <dbReference type="EMBL" id="WMB28711.1"/>
    </source>
</evidence>
<protein>
    <submittedName>
        <fullName evidence="2">Thiol reductase thioredoxin</fullName>
    </submittedName>
</protein>
<organism evidence="2 3">
    <name type="scientific">Streptococcus didelphis</name>
    <dbReference type="NCBI Taxonomy" id="102886"/>
    <lineage>
        <taxon>Bacteria</taxon>
        <taxon>Bacillati</taxon>
        <taxon>Bacillota</taxon>
        <taxon>Bacilli</taxon>
        <taxon>Lactobacillales</taxon>
        <taxon>Streptococcaceae</taxon>
        <taxon>Streptococcus</taxon>
    </lineage>
</organism>
<sequence>MKKHLLFLLLILLSTNLFTKDVFAAGASKYSLQYTQEILNYQKELKSFKKISISDLQSKMNNEEEFYLYIGRGSCPHCRAFVPKLSEVVKQRNVTVYYLDTEHASMNEDIRAFRKNYNIVFVPNALKFSGLK</sequence>
<dbReference type="Gene3D" id="3.40.30.10">
    <property type="entry name" value="Glutaredoxin"/>
    <property type="match status" value="1"/>
</dbReference>
<dbReference type="CDD" id="cd02947">
    <property type="entry name" value="TRX_family"/>
    <property type="match status" value="1"/>
</dbReference>
<evidence type="ECO:0000256" key="1">
    <source>
        <dbReference type="SAM" id="SignalP"/>
    </source>
</evidence>
<dbReference type="Pfam" id="PF20207">
    <property type="entry name" value="DUF6568"/>
    <property type="match status" value="1"/>
</dbReference>
<dbReference type="InterPro" id="IPR036249">
    <property type="entry name" value="Thioredoxin-like_sf"/>
</dbReference>
<gene>
    <name evidence="2" type="ORF">N1496_04375</name>
</gene>
<keyword evidence="3" id="KW-1185">Reference proteome</keyword>
<proteinExistence type="predicted"/>
<dbReference type="RefSeq" id="WP_018366558.1">
    <property type="nucleotide sequence ID" value="NZ_CP104407.1"/>
</dbReference>
<feature type="chain" id="PRO_5046251834" evidence="1">
    <location>
        <begin position="20"/>
        <end position="132"/>
    </location>
</feature>
<keyword evidence="1" id="KW-0732">Signal</keyword>
<reference evidence="3" key="1">
    <citation type="submission" date="2022-10" db="EMBL/GenBank/DDBJ databases">
        <title>Streptococcus didelphis as causative of fatal infections in opossums (Didelphis albiventris).</title>
        <authorList>
            <person name="Breyer G.M."/>
            <person name="Da Silva M.E.R.J."/>
            <person name="Siqueira F.M."/>
        </authorList>
    </citation>
    <scope>NUCLEOTIDE SEQUENCE [LARGE SCALE GENOMIC DNA]</scope>
    <source>
        <strain evidence="3">LBVP101/21</strain>
    </source>
</reference>
<dbReference type="SUPFAM" id="SSF52833">
    <property type="entry name" value="Thioredoxin-like"/>
    <property type="match status" value="1"/>
</dbReference>
<evidence type="ECO:0000313" key="3">
    <source>
        <dbReference type="Proteomes" id="UP001238096"/>
    </source>
</evidence>
<feature type="signal peptide" evidence="1">
    <location>
        <begin position="1"/>
        <end position="19"/>
    </location>
</feature>
<dbReference type="EMBL" id="CP110509">
    <property type="protein sequence ID" value="WMB28711.1"/>
    <property type="molecule type" value="Genomic_DNA"/>
</dbReference>